<feature type="compositionally biased region" description="Polar residues" evidence="1">
    <location>
        <begin position="1"/>
        <end position="10"/>
    </location>
</feature>
<protein>
    <submittedName>
        <fullName evidence="2">Uncharacterized protein</fullName>
    </submittedName>
</protein>
<comment type="caution">
    <text evidence="2">The sequence shown here is derived from an EMBL/GenBank/DDBJ whole genome shotgun (WGS) entry which is preliminary data.</text>
</comment>
<name>A0ABD1Y2S8_9MARC</name>
<accession>A0ABD1Y2S8</accession>
<dbReference type="Proteomes" id="UP001605036">
    <property type="component" value="Unassembled WGS sequence"/>
</dbReference>
<gene>
    <name evidence="2" type="ORF">R1flu_001261</name>
</gene>
<evidence type="ECO:0000256" key="1">
    <source>
        <dbReference type="SAM" id="MobiDB-lite"/>
    </source>
</evidence>
<keyword evidence="3" id="KW-1185">Reference proteome</keyword>
<organism evidence="2 3">
    <name type="scientific">Riccia fluitans</name>
    <dbReference type="NCBI Taxonomy" id="41844"/>
    <lineage>
        <taxon>Eukaryota</taxon>
        <taxon>Viridiplantae</taxon>
        <taxon>Streptophyta</taxon>
        <taxon>Embryophyta</taxon>
        <taxon>Marchantiophyta</taxon>
        <taxon>Marchantiopsida</taxon>
        <taxon>Marchantiidae</taxon>
        <taxon>Marchantiales</taxon>
        <taxon>Ricciaceae</taxon>
        <taxon>Riccia</taxon>
    </lineage>
</organism>
<dbReference type="AlphaFoldDB" id="A0ABD1Y2S8"/>
<dbReference type="EMBL" id="JBHFFA010000006">
    <property type="protein sequence ID" value="KAL2621056.1"/>
    <property type="molecule type" value="Genomic_DNA"/>
</dbReference>
<feature type="region of interest" description="Disordered" evidence="1">
    <location>
        <begin position="1"/>
        <end position="22"/>
    </location>
</feature>
<sequence length="313" mass="33927">MSSAPSTNSPGEHLPQSSSADSSAQDVLSADILIARLEQLEVAVPRKERVEANFKMEATFFKHLVGLASKAVYSYCFEGEISLDSFKNWANIHWTRDRGLKLLLVSRLAFPASFKIDESGVFPARSGLEDRLSGAVLWEFDCDDRPMLLRHKGNIASPVYRGKDDVPASEDVLGGDVPPEGVNLNSDFADSKRASDLEMIPVAQPAAEVNQCQAEPEIVIAALDGTSSVGVSAGVLQGVDHMIQDLPTVSFPLRSSRLIHLARSRGVSNHPVLSNLLPLVRLAPADCNEVAVSRRAKRPRVLEEDIPSGDILP</sequence>
<proteinExistence type="predicted"/>
<reference evidence="2 3" key="1">
    <citation type="submission" date="2024-09" db="EMBL/GenBank/DDBJ databases">
        <title>Chromosome-scale assembly of Riccia fluitans.</title>
        <authorList>
            <person name="Paukszto L."/>
            <person name="Sawicki J."/>
            <person name="Karawczyk K."/>
            <person name="Piernik-Szablinska J."/>
            <person name="Szczecinska M."/>
            <person name="Mazdziarz M."/>
        </authorList>
    </citation>
    <scope>NUCLEOTIDE SEQUENCE [LARGE SCALE GENOMIC DNA]</scope>
    <source>
        <strain evidence="2">Rf_01</strain>
        <tissue evidence="2">Aerial parts of the thallus</tissue>
    </source>
</reference>
<evidence type="ECO:0000313" key="2">
    <source>
        <dbReference type="EMBL" id="KAL2621056.1"/>
    </source>
</evidence>
<evidence type="ECO:0000313" key="3">
    <source>
        <dbReference type="Proteomes" id="UP001605036"/>
    </source>
</evidence>